<organism evidence="14 15">
    <name type="scientific">Draconibacterium halophilum</name>
    <dbReference type="NCBI Taxonomy" id="2706887"/>
    <lineage>
        <taxon>Bacteria</taxon>
        <taxon>Pseudomonadati</taxon>
        <taxon>Bacteroidota</taxon>
        <taxon>Bacteroidia</taxon>
        <taxon>Marinilabiliales</taxon>
        <taxon>Prolixibacteraceae</taxon>
        <taxon>Draconibacterium</taxon>
    </lineage>
</organism>
<dbReference type="Pfam" id="PF01558">
    <property type="entry name" value="POR"/>
    <property type="match status" value="1"/>
</dbReference>
<dbReference type="PROSITE" id="PS00198">
    <property type="entry name" value="4FE4S_FER_1"/>
    <property type="match status" value="1"/>
</dbReference>
<dbReference type="FunFam" id="3.30.70.20:FF:000022">
    <property type="entry name" value="Pyruvate:ferredoxin (Flavodoxin) oxidoreductase"/>
    <property type="match status" value="1"/>
</dbReference>
<feature type="binding site" evidence="12">
    <location>
        <position position="692"/>
    </location>
    <ligand>
        <name>[4Fe-4S] cluster</name>
        <dbReference type="ChEBI" id="CHEBI:49883"/>
        <label>1</label>
    </ligand>
</feature>
<dbReference type="FunFam" id="3.40.920.10:FF:000001">
    <property type="entry name" value="Pyruvate:ferredoxin (Flavodoxin) oxidoreductase"/>
    <property type="match status" value="1"/>
</dbReference>
<evidence type="ECO:0000256" key="1">
    <source>
        <dbReference type="ARBA" id="ARBA00009032"/>
    </source>
</evidence>
<dbReference type="PANTHER" id="PTHR32154">
    <property type="entry name" value="PYRUVATE-FLAVODOXIN OXIDOREDUCTASE-RELATED"/>
    <property type="match status" value="1"/>
</dbReference>
<feature type="binding site" evidence="12">
    <location>
        <position position="702"/>
    </location>
    <ligand>
        <name>[4Fe-4S] cluster</name>
        <dbReference type="ChEBI" id="CHEBI:49883"/>
        <label>2</label>
    </ligand>
</feature>
<dbReference type="InterPro" id="IPR029061">
    <property type="entry name" value="THDP-binding"/>
</dbReference>
<dbReference type="GO" id="GO:0044281">
    <property type="term" value="P:small molecule metabolic process"/>
    <property type="evidence" value="ECO:0007669"/>
    <property type="project" value="UniProtKB-ARBA"/>
</dbReference>
<dbReference type="InterPro" id="IPR037112">
    <property type="entry name" value="Pyrv-flavodox_OxR_EKR_sf"/>
</dbReference>
<dbReference type="InterPro" id="IPR009014">
    <property type="entry name" value="Transketo_C/PFOR_II"/>
</dbReference>
<feature type="domain" description="4Fe-4S ferredoxin-type" evidence="13">
    <location>
        <begin position="683"/>
        <end position="712"/>
    </location>
</feature>
<keyword evidence="7 12" id="KW-0408">Iron</keyword>
<feature type="site" description="Important for catalytic activity" evidence="11">
    <location>
        <position position="66"/>
    </location>
</feature>
<evidence type="ECO:0000256" key="2">
    <source>
        <dbReference type="ARBA" id="ARBA00022448"/>
    </source>
</evidence>
<dbReference type="InterPro" id="IPR002880">
    <property type="entry name" value="Pyrv_Fd/Flavodoxin_OxRdtase_N"/>
</dbReference>
<evidence type="ECO:0000259" key="13">
    <source>
        <dbReference type="PROSITE" id="PS51379"/>
    </source>
</evidence>
<dbReference type="Pfam" id="PF17147">
    <property type="entry name" value="PFOR_II"/>
    <property type="match status" value="1"/>
</dbReference>
<evidence type="ECO:0000256" key="6">
    <source>
        <dbReference type="ARBA" id="ARBA00023002"/>
    </source>
</evidence>
<dbReference type="GO" id="GO:0016903">
    <property type="term" value="F:oxidoreductase activity, acting on the aldehyde or oxo group of donors"/>
    <property type="evidence" value="ECO:0007669"/>
    <property type="project" value="InterPro"/>
</dbReference>
<sequence>MAKQKKMVTCDGNYAAAYMSYMFSEVACIYPITPSSTMAEYVDEWAAFGKKNMFGRPVRLAEMQSEGGAAGAVHGALQSGALTSTYTASQGLLLMIPNMYKIAGELLPTVFHVSARALAGHALSIFGDHSDIYAARQTGFAMLGAGSVQEEMDLAGVAHLATLKSRVPFLAFFDGFRTSHEIQKIEALEMEDMIPLVDQEALQEFRNRAINPENPVTRGTAQNPDIFFQAKEAGNKFTDAVPDIVADYMDQISELTGRKYRPFTYYGAPDAENIIIAMGSVTETIKETIDYLTAQGKKVGLISVHLFRPFSAKYFIEALPESVKRIAVIDRAKEPGAGGEPLFLDIRSHFYGKENAPVIVGGRYGLGSKDTTPSQIVSIYENLELNEPKSDFTVGIVDDVTFKSLPLKEEIDMTPKGTYQAKFYGLGSDGTVGANKNSIKIIGNATDKSCQGYFQYDSKKSGGFTCSHLRFGDKAIRSTYLVTTPDFVACHVPAYLHMYDVLKGLKKGGSFLLNSIWDAEETKNNLPDSMKKYMAENDIKFYIINGTRLGEELGLGTRTNTIMQSAFFKITGVIPYEKAVEEMKAAIVKSYGNKGEKIVNMNYAAVDAGGKNVVSVDVPAEWADIVVGEVEEDAKRPEYIKNVVDVINGQRGDDLPVSTFAGSEDGTFPQGTAAYEKRGVAVNVPEWQAGNCIQCNQCAYVCPHAAIRPFLMTEEEVEKAPGGTEVKVATPAKVFGGLSFRIQVSALDCTGCGNCADVCPSKEKSLIMKPLGTQQDEIARWDYMVDEVSLKETVVDKTKSVKNSQFAQPLFEFSGACAGCGETPYIKLITQLYGERMMVANATGCSSIYGGSAPATPYCKHKDSGHGPAWANSLFEDNAEYGFGFAEGVSAQRDRIASIMEGALSNGASDAEKEVYTEWLANKNNANASVVASKNVLDVISSSKNADAQEIVKLKQYLVKKSTWVFGGDGWAYDIGFGGLDHVMASGEDINILVMDTEIYSNTGGQASKSTPVGAVAKFAASGKKIRKKDLGAMMMSYGYVYVAQVAMGANQSQYFKALKEAEAYPGPSIIIAYAPCISHGLRASMGKTQEEEKKAVAAGYWSLFRHNPLLEEEGKNPFQLDSKAPDWSKFQEFLNGEVRYTSLKKTFPAEADELFSAAEDNAKWRYKSYERMAAMDYSKPEEGKE</sequence>
<dbReference type="Pfam" id="PF12838">
    <property type="entry name" value="Fer4_7"/>
    <property type="match status" value="1"/>
</dbReference>
<dbReference type="InterPro" id="IPR050722">
    <property type="entry name" value="Pyruvate:ferred/Flavod_OxRd"/>
</dbReference>
<dbReference type="KEGG" id="drc:G0Q07_08480"/>
<dbReference type="Gene3D" id="3.40.50.920">
    <property type="match status" value="1"/>
</dbReference>
<dbReference type="InterPro" id="IPR019752">
    <property type="entry name" value="Pyrv/ketoisovalerate_OxRed_cat"/>
</dbReference>
<evidence type="ECO:0000256" key="4">
    <source>
        <dbReference type="ARBA" id="ARBA00022723"/>
    </source>
</evidence>
<dbReference type="FunFam" id="3.40.50.920:FF:000007">
    <property type="entry name" value="Pyruvate:ferredoxin (Flavodoxin) oxidoreductase"/>
    <property type="match status" value="1"/>
</dbReference>
<dbReference type="InterPro" id="IPR017900">
    <property type="entry name" value="4Fe4S_Fe_S_CS"/>
</dbReference>
<feature type="binding site" evidence="10">
    <location>
        <position position="33"/>
    </location>
    <ligand>
        <name>pyruvate</name>
        <dbReference type="ChEBI" id="CHEBI:15361"/>
    </ligand>
</feature>
<reference evidence="14 15" key="1">
    <citation type="submission" date="2020-02" db="EMBL/GenBank/DDBJ databases">
        <title>Genome sequencing for Draconibacterium sp. strain M1.</title>
        <authorList>
            <person name="Park S.-J."/>
        </authorList>
    </citation>
    <scope>NUCLEOTIDE SEQUENCE [LARGE SCALE GENOMIC DNA]</scope>
    <source>
        <strain evidence="14 15">M1</strain>
    </source>
</reference>
<proteinExistence type="inferred from homology"/>
<dbReference type="RefSeq" id="WP_163345680.1">
    <property type="nucleotide sequence ID" value="NZ_CP048409.1"/>
</dbReference>
<dbReference type="InterPro" id="IPR011895">
    <property type="entry name" value="Pyrv_flavodox_OxRed"/>
</dbReference>
<feature type="binding site" evidence="10">
    <location>
        <position position="822"/>
    </location>
    <ligand>
        <name>thiamine diphosphate</name>
        <dbReference type="ChEBI" id="CHEBI:58937"/>
    </ligand>
</feature>
<name>A0A6C0RCC5_9BACT</name>
<dbReference type="Pfam" id="PF01855">
    <property type="entry name" value="POR_N"/>
    <property type="match status" value="1"/>
</dbReference>
<dbReference type="SUPFAM" id="SSF54862">
    <property type="entry name" value="4Fe-4S ferredoxins"/>
    <property type="match status" value="1"/>
</dbReference>
<dbReference type="InterPro" id="IPR019456">
    <property type="entry name" value="Pyrv-flavodox_OxRtase_EKR"/>
</dbReference>
<feature type="binding site" evidence="10">
    <location>
        <begin position="968"/>
        <end position="971"/>
    </location>
    <ligand>
        <name>thiamine diphosphate</name>
        <dbReference type="ChEBI" id="CHEBI:58937"/>
    </ligand>
</feature>
<dbReference type="Pfam" id="PF02775">
    <property type="entry name" value="TPP_enzyme_C"/>
    <property type="match status" value="1"/>
</dbReference>
<feature type="domain" description="4Fe-4S ferredoxin-type" evidence="13">
    <location>
        <begin position="740"/>
        <end position="769"/>
    </location>
</feature>
<dbReference type="CDD" id="cd03377">
    <property type="entry name" value="TPP_PFOR_PNO"/>
    <property type="match status" value="1"/>
</dbReference>
<evidence type="ECO:0000313" key="15">
    <source>
        <dbReference type="Proteomes" id="UP000474630"/>
    </source>
</evidence>
<dbReference type="Pfam" id="PF10371">
    <property type="entry name" value="EKR"/>
    <property type="match status" value="1"/>
</dbReference>
<keyword evidence="4 12" id="KW-0479">Metal-binding</keyword>
<comment type="cofactor">
    <cofactor evidence="12">
        <name>[4Fe-4S] cluster</name>
        <dbReference type="ChEBI" id="CHEBI:49883"/>
    </cofactor>
    <text evidence="12">Binds 3 [4Fe-4S] clusters per subunit.</text>
</comment>
<dbReference type="FunFam" id="3.40.50.970:FF:000012">
    <property type="entry name" value="Pyruvate:ferredoxin (Flavodoxin) oxidoreductase"/>
    <property type="match status" value="1"/>
</dbReference>
<keyword evidence="8 12" id="KW-0411">Iron-sulfur</keyword>
<comment type="similarity">
    <text evidence="1 9">Belongs to the pyruvate:ferredoxin/flavodoxin oxidoreductase family.</text>
</comment>
<keyword evidence="5 9" id="KW-0249">Electron transport</keyword>
<keyword evidence="2 9" id="KW-0813">Transport</keyword>
<feature type="binding site" evidence="12">
    <location>
        <position position="845"/>
    </location>
    <ligand>
        <name>[4Fe-4S] cluster</name>
        <dbReference type="ChEBI" id="CHEBI:49883"/>
        <label>3</label>
    </ligand>
</feature>
<dbReference type="PROSITE" id="PS51379">
    <property type="entry name" value="4FE4S_FER_2"/>
    <property type="match status" value="2"/>
</dbReference>
<dbReference type="EMBL" id="CP048409">
    <property type="protein sequence ID" value="QIA07759.1"/>
    <property type="molecule type" value="Genomic_DNA"/>
</dbReference>
<dbReference type="SUPFAM" id="SSF53323">
    <property type="entry name" value="Pyruvate-ferredoxin oxidoreductase, PFOR, domain III"/>
    <property type="match status" value="1"/>
</dbReference>
<feature type="binding site" evidence="12">
    <location>
        <position position="695"/>
    </location>
    <ligand>
        <name>[4Fe-4S] cluster</name>
        <dbReference type="ChEBI" id="CHEBI:49883"/>
        <label>1</label>
    </ligand>
</feature>
<evidence type="ECO:0000256" key="11">
    <source>
        <dbReference type="PIRSR" id="PIRSR000159-2"/>
    </source>
</evidence>
<evidence type="ECO:0000256" key="10">
    <source>
        <dbReference type="PIRSR" id="PIRSR000159-1"/>
    </source>
</evidence>
<dbReference type="GO" id="GO:0005506">
    <property type="term" value="F:iron ion binding"/>
    <property type="evidence" value="ECO:0007669"/>
    <property type="project" value="InterPro"/>
</dbReference>
<feature type="binding site" evidence="12">
    <location>
        <position position="755"/>
    </location>
    <ligand>
        <name>[4Fe-4S] cluster</name>
        <dbReference type="ChEBI" id="CHEBI:49883"/>
        <label>2</label>
    </ligand>
</feature>
<keyword evidence="3 12" id="KW-0004">4Fe-4S</keyword>
<dbReference type="SMART" id="SM00890">
    <property type="entry name" value="EKR"/>
    <property type="match status" value="1"/>
</dbReference>
<feature type="binding site" evidence="10">
    <location>
        <position position="845"/>
    </location>
    <ligand>
        <name>thiamine diphosphate</name>
        <dbReference type="ChEBI" id="CHEBI:58937"/>
    </ligand>
</feature>
<dbReference type="AlphaFoldDB" id="A0A6C0RCC5"/>
<evidence type="ECO:0000256" key="8">
    <source>
        <dbReference type="ARBA" id="ARBA00023014"/>
    </source>
</evidence>
<gene>
    <name evidence="14" type="primary">nifJ</name>
    <name evidence="14" type="ORF">G0Q07_08480</name>
</gene>
<dbReference type="NCBIfam" id="TIGR02176">
    <property type="entry name" value="pyruv_ox_red"/>
    <property type="match status" value="1"/>
</dbReference>
<feature type="binding site" evidence="12">
    <location>
        <position position="1077"/>
    </location>
    <ligand>
        <name>[4Fe-4S] cluster</name>
        <dbReference type="ChEBI" id="CHEBI:49883"/>
        <label>3</label>
    </ligand>
</feature>
<feature type="binding site" evidence="10">
    <location>
        <position position="66"/>
    </location>
    <ligand>
        <name>thiamine diphosphate</name>
        <dbReference type="ChEBI" id="CHEBI:58937"/>
    </ligand>
</feature>
<evidence type="ECO:0000256" key="9">
    <source>
        <dbReference type="PIRNR" id="PIRNR000159"/>
    </source>
</evidence>
<feature type="binding site" evidence="12">
    <location>
        <position position="759"/>
    </location>
    <ligand>
        <name>[4Fe-4S] cluster</name>
        <dbReference type="ChEBI" id="CHEBI:49883"/>
        <label>1</label>
    </ligand>
</feature>
<evidence type="ECO:0000256" key="12">
    <source>
        <dbReference type="PIRSR" id="PIRSR000159-50"/>
    </source>
</evidence>
<dbReference type="InterPro" id="IPR033412">
    <property type="entry name" value="PFOR_II"/>
</dbReference>
<dbReference type="PIRSF" id="PIRSF000159">
    <property type="entry name" value="NifJ"/>
    <property type="match status" value="1"/>
</dbReference>
<dbReference type="Gene3D" id="3.30.70.20">
    <property type="match status" value="1"/>
</dbReference>
<dbReference type="CDD" id="cd07034">
    <property type="entry name" value="TPP_PYR_PFOR_IOR-alpha_like"/>
    <property type="match status" value="1"/>
</dbReference>
<keyword evidence="15" id="KW-1185">Reference proteome</keyword>
<dbReference type="SUPFAM" id="SSF52518">
    <property type="entry name" value="Thiamin diphosphate-binding fold (THDP-binding)"/>
    <property type="match status" value="2"/>
</dbReference>
<keyword evidence="14" id="KW-0670">Pyruvate</keyword>
<dbReference type="PANTHER" id="PTHR32154:SF0">
    <property type="entry name" value="PYRUVATE-FLAVODOXIN OXIDOREDUCTASE-RELATED"/>
    <property type="match status" value="1"/>
</dbReference>
<dbReference type="InterPro" id="IPR002869">
    <property type="entry name" value="Pyrv_flavodox_OxRed_cen"/>
</dbReference>
<feature type="site" description="Important for catalytic activity" evidence="11">
    <location>
        <position position="1002"/>
    </location>
</feature>
<evidence type="ECO:0000256" key="3">
    <source>
        <dbReference type="ARBA" id="ARBA00022485"/>
    </source>
</evidence>
<dbReference type="GO" id="GO:0022900">
    <property type="term" value="P:electron transport chain"/>
    <property type="evidence" value="ECO:0007669"/>
    <property type="project" value="InterPro"/>
</dbReference>
<dbReference type="Gene3D" id="3.40.920.10">
    <property type="entry name" value="Pyruvate-ferredoxin oxidoreductase, PFOR, domain III"/>
    <property type="match status" value="1"/>
</dbReference>
<feature type="binding site" evidence="12">
    <location>
        <position position="698"/>
    </location>
    <ligand>
        <name>[4Fe-4S] cluster</name>
        <dbReference type="ChEBI" id="CHEBI:49883"/>
        <label>1</label>
    </ligand>
</feature>
<dbReference type="SUPFAM" id="SSF52922">
    <property type="entry name" value="TK C-terminal domain-like"/>
    <property type="match status" value="1"/>
</dbReference>
<feature type="site" description="Important for catalytic activity" evidence="11">
    <location>
        <position position="33"/>
    </location>
</feature>
<evidence type="ECO:0000256" key="5">
    <source>
        <dbReference type="ARBA" id="ARBA00022982"/>
    </source>
</evidence>
<evidence type="ECO:0000313" key="14">
    <source>
        <dbReference type="EMBL" id="QIA07759.1"/>
    </source>
</evidence>
<feature type="binding site" evidence="12">
    <location>
        <position position="820"/>
    </location>
    <ligand>
        <name>[4Fe-4S] cluster</name>
        <dbReference type="ChEBI" id="CHEBI:49883"/>
        <label>3</label>
    </ligand>
</feature>
<evidence type="ECO:0000256" key="7">
    <source>
        <dbReference type="ARBA" id="ARBA00023004"/>
    </source>
</evidence>
<dbReference type="Gene3D" id="4.10.780.10">
    <property type="entry name" value="Pyruvate-flavodoxin oxidoreductase, EKR domain"/>
    <property type="match status" value="1"/>
</dbReference>
<dbReference type="FunFam" id="3.40.50.970:FF:000041">
    <property type="entry name" value="Pyruvate:ferredoxin (Flavodoxin) oxidoreductase"/>
    <property type="match status" value="1"/>
</dbReference>
<accession>A0A6C0RCC5</accession>
<dbReference type="InterPro" id="IPR017896">
    <property type="entry name" value="4Fe4S_Fe-S-bd"/>
</dbReference>
<feature type="binding site" evidence="12">
    <location>
        <position position="752"/>
    </location>
    <ligand>
        <name>[4Fe-4S] cluster</name>
        <dbReference type="ChEBI" id="CHEBI:49883"/>
        <label>2</label>
    </ligand>
</feature>
<dbReference type="InterPro" id="IPR011766">
    <property type="entry name" value="TPP_enzyme_TPP-bd"/>
</dbReference>
<protein>
    <submittedName>
        <fullName evidence="14">Pyruvate:ferredoxin (Flavodoxin) oxidoreductase</fullName>
    </submittedName>
</protein>
<dbReference type="GO" id="GO:0006979">
    <property type="term" value="P:response to oxidative stress"/>
    <property type="evidence" value="ECO:0007669"/>
    <property type="project" value="TreeGrafter"/>
</dbReference>
<feature type="site" description="Important for catalytic activity" evidence="11">
    <location>
        <position position="116"/>
    </location>
</feature>
<feature type="binding site" evidence="10">
    <location>
        <begin position="997"/>
        <end position="1002"/>
    </location>
    <ligand>
        <name>thiamine diphosphate</name>
        <dbReference type="ChEBI" id="CHEBI:58937"/>
    </ligand>
</feature>
<dbReference type="Gene3D" id="3.40.50.970">
    <property type="match status" value="2"/>
</dbReference>
<dbReference type="Proteomes" id="UP000474630">
    <property type="component" value="Chromosome"/>
</dbReference>
<dbReference type="GO" id="GO:0051539">
    <property type="term" value="F:4 iron, 4 sulfur cluster binding"/>
    <property type="evidence" value="ECO:0007669"/>
    <property type="project" value="UniProtKB-KW"/>
</dbReference>
<feature type="binding site" evidence="12">
    <location>
        <position position="817"/>
    </location>
    <ligand>
        <name>[4Fe-4S] cluster</name>
        <dbReference type="ChEBI" id="CHEBI:49883"/>
        <label>3</label>
    </ligand>
</feature>
<keyword evidence="6 9" id="KW-0560">Oxidoreductase</keyword>
<feature type="binding site" evidence="10">
    <location>
        <position position="116"/>
    </location>
    <ligand>
        <name>pyruvate</name>
        <dbReference type="ChEBI" id="CHEBI:15361"/>
    </ligand>
</feature>
<dbReference type="GO" id="GO:0030976">
    <property type="term" value="F:thiamine pyrophosphate binding"/>
    <property type="evidence" value="ECO:0007669"/>
    <property type="project" value="InterPro"/>
</dbReference>
<feature type="binding site" evidence="12">
    <location>
        <position position="749"/>
    </location>
    <ligand>
        <name>[4Fe-4S] cluster</name>
        <dbReference type="ChEBI" id="CHEBI:49883"/>
        <label>2</label>
    </ligand>
</feature>